<accession>A0ABD1QY23</accession>
<dbReference type="AlphaFoldDB" id="A0ABD1QY23"/>
<reference evidence="3" key="1">
    <citation type="submission" date="2024-07" db="EMBL/GenBank/DDBJ databases">
        <title>Two chromosome-level genome assemblies of Korean endemic species Abeliophyllum distichum and Forsythia ovata (Oleaceae).</title>
        <authorList>
            <person name="Jang H."/>
        </authorList>
    </citation>
    <scope>NUCLEOTIDE SEQUENCE [LARGE SCALE GENOMIC DNA]</scope>
</reference>
<gene>
    <name evidence="2" type="ORF">Adt_34073</name>
</gene>
<evidence type="ECO:0000313" key="2">
    <source>
        <dbReference type="EMBL" id="KAL2481107.1"/>
    </source>
</evidence>
<dbReference type="Pfam" id="PF13456">
    <property type="entry name" value="RVT_3"/>
    <property type="match status" value="1"/>
</dbReference>
<protein>
    <recommendedName>
        <fullName evidence="1">RNase H type-1 domain-containing protein</fullName>
    </recommendedName>
</protein>
<feature type="domain" description="RNase H type-1" evidence="1">
    <location>
        <begin position="127"/>
        <end position="188"/>
    </location>
</feature>
<name>A0ABD1QY23_9LAMI</name>
<dbReference type="InterPro" id="IPR002156">
    <property type="entry name" value="RNaseH_domain"/>
</dbReference>
<organism evidence="2 3">
    <name type="scientific">Abeliophyllum distichum</name>
    <dbReference type="NCBI Taxonomy" id="126358"/>
    <lineage>
        <taxon>Eukaryota</taxon>
        <taxon>Viridiplantae</taxon>
        <taxon>Streptophyta</taxon>
        <taxon>Embryophyta</taxon>
        <taxon>Tracheophyta</taxon>
        <taxon>Spermatophyta</taxon>
        <taxon>Magnoliopsida</taxon>
        <taxon>eudicotyledons</taxon>
        <taxon>Gunneridae</taxon>
        <taxon>Pentapetalae</taxon>
        <taxon>asterids</taxon>
        <taxon>lamiids</taxon>
        <taxon>Lamiales</taxon>
        <taxon>Oleaceae</taxon>
        <taxon>Forsythieae</taxon>
        <taxon>Abeliophyllum</taxon>
    </lineage>
</organism>
<sequence>MDEAELDHDRDPTPSRRNTLHQAQTVINRTLFIKKAEVCWTCEGDHNTRYFYSIVQGRRIRARIRSITSASSEVFESPKTIKPLAVSFFQEFLSAPSQSVDPIRPGIIPRLVSDEDLTPTLTEKIVLYNLWIEADSTLAMYYITRGGGRCSIQDTLRYIRHLFTFDRDTISHIYREENQVADLRASECWDRCCYCE</sequence>
<dbReference type="Proteomes" id="UP001604336">
    <property type="component" value="Unassembled WGS sequence"/>
</dbReference>
<keyword evidence="3" id="KW-1185">Reference proteome</keyword>
<evidence type="ECO:0000313" key="3">
    <source>
        <dbReference type="Proteomes" id="UP001604336"/>
    </source>
</evidence>
<dbReference type="EMBL" id="JBFOLK010000010">
    <property type="protein sequence ID" value="KAL2481107.1"/>
    <property type="molecule type" value="Genomic_DNA"/>
</dbReference>
<proteinExistence type="predicted"/>
<evidence type="ECO:0000259" key="1">
    <source>
        <dbReference type="Pfam" id="PF13456"/>
    </source>
</evidence>
<comment type="caution">
    <text evidence="2">The sequence shown here is derived from an EMBL/GenBank/DDBJ whole genome shotgun (WGS) entry which is preliminary data.</text>
</comment>